<feature type="domain" description="Heparinase II/III-like C-terminal" evidence="5">
    <location>
        <begin position="410"/>
        <end position="646"/>
    </location>
</feature>
<feature type="domain" description="Heparin-sulfate lyase N-terminal" evidence="6">
    <location>
        <begin position="122"/>
        <end position="345"/>
    </location>
</feature>
<dbReference type="PANTHER" id="PTHR39210:SF1">
    <property type="entry name" value="HEPARIN-SULFATE LYASE"/>
    <property type="match status" value="1"/>
</dbReference>
<dbReference type="Proteomes" id="UP000389128">
    <property type="component" value="Unassembled WGS sequence"/>
</dbReference>
<reference evidence="7 8" key="1">
    <citation type="submission" date="2019-01" db="EMBL/GenBank/DDBJ databases">
        <title>Zoogloea oleivorans genome sequencing and assembly.</title>
        <authorList>
            <person name="Tancsics A."/>
            <person name="Farkas M."/>
            <person name="Kriszt B."/>
            <person name="Maroti G."/>
            <person name="Horvath B."/>
        </authorList>
    </citation>
    <scope>NUCLEOTIDE SEQUENCE [LARGE SCALE GENOMIC DNA]</scope>
    <source>
        <strain evidence="7 8">Buc</strain>
    </source>
</reference>
<evidence type="ECO:0000256" key="1">
    <source>
        <dbReference type="ARBA" id="ARBA00004418"/>
    </source>
</evidence>
<proteinExistence type="predicted"/>
<dbReference type="AlphaFoldDB" id="A0A6C2CRH2"/>
<dbReference type="InterPro" id="IPR008929">
    <property type="entry name" value="Chondroitin_lyas"/>
</dbReference>
<dbReference type="SUPFAM" id="SSF48230">
    <property type="entry name" value="Chondroitin AC/alginate lyase"/>
    <property type="match status" value="1"/>
</dbReference>
<comment type="caution">
    <text evidence="7">The sequence shown here is derived from an EMBL/GenBank/DDBJ whole genome shotgun (WGS) entry which is preliminary data.</text>
</comment>
<dbReference type="PANTHER" id="PTHR39210">
    <property type="entry name" value="HEPARIN-SULFATE LYASE"/>
    <property type="match status" value="1"/>
</dbReference>
<keyword evidence="3" id="KW-0574">Periplasm</keyword>
<name>A0A6C2CRH2_9RHOO</name>
<dbReference type="InterPro" id="IPR012480">
    <property type="entry name" value="Hepar_II_III_C"/>
</dbReference>
<dbReference type="OrthoDB" id="9763014at2"/>
<evidence type="ECO:0000259" key="6">
    <source>
        <dbReference type="Pfam" id="PF16889"/>
    </source>
</evidence>
<gene>
    <name evidence="7" type="ORF">ETQ85_12635</name>
</gene>
<organism evidence="7 8">
    <name type="scientific">Zoogloea oleivorans</name>
    <dbReference type="NCBI Taxonomy" id="1552750"/>
    <lineage>
        <taxon>Bacteria</taxon>
        <taxon>Pseudomonadati</taxon>
        <taxon>Pseudomonadota</taxon>
        <taxon>Betaproteobacteria</taxon>
        <taxon>Rhodocyclales</taxon>
        <taxon>Zoogloeaceae</taxon>
        <taxon>Zoogloea</taxon>
    </lineage>
</organism>
<evidence type="ECO:0000256" key="2">
    <source>
        <dbReference type="ARBA" id="ARBA00022729"/>
    </source>
</evidence>
<evidence type="ECO:0000259" key="5">
    <source>
        <dbReference type="Pfam" id="PF07940"/>
    </source>
</evidence>
<evidence type="ECO:0000313" key="7">
    <source>
        <dbReference type="EMBL" id="TYC56143.1"/>
    </source>
</evidence>
<dbReference type="RefSeq" id="WP_148579436.1">
    <property type="nucleotide sequence ID" value="NZ_SDKK01000011.1"/>
</dbReference>
<dbReference type="GO" id="GO:0016829">
    <property type="term" value="F:lyase activity"/>
    <property type="evidence" value="ECO:0007669"/>
    <property type="project" value="UniProtKB-KW"/>
</dbReference>
<dbReference type="EMBL" id="SDKK01000011">
    <property type="protein sequence ID" value="TYC56143.1"/>
    <property type="molecule type" value="Genomic_DNA"/>
</dbReference>
<dbReference type="Pfam" id="PF16889">
    <property type="entry name" value="Hepar_II_III_N"/>
    <property type="match status" value="1"/>
</dbReference>
<sequence length="659" mass="72756">MSNLTRVGWYWNRLRCMSVSEMVERAGTSATQAVERYRPPISVPSPRLDKPGARWLPREVPEPGRTVLQRADEVLSGQWRIFARGAVSLGFPPEWNRNPDNAALLPMTYGKLMSFRDITVTGDIKYLWEPNRHLELVTLAQAWQISGERRYLDAIGSLLESWFLQCPYLQGPNWASSLEAGIRLINWATVWQLIGGMQSPLFEQPVGKVLRTDWLNSVWRHAEFIRGHRSRHSSANNHLIGELSGLFVAGVTWPLWDEAKAWRRIGRDGLEVEALRQNAPDGVNREQATAYQQFVWDFLLFAGLAARATGKPFSEAYWQRMEAMLEYVAAIMDSGGHVPMFGDADDGLVSGLSFGAEACAFHSQLATGALLFGNPGLARKAGIVDSRTVWLLGREACQPFDGLLLQAAPATARTDFPDGGVFVLGANLDTPSEFRIVADAGLLGLGGIAAHGHADALSFTLSVAGREFLIDPGTGTYHGPRTWRDGFRGTAMHNTLSIAGQDQAVSGGKFMWMKKYRTQVIERESTPAVDRLVAEHDGYRRLPGRPLHRRSWHVDKLAASLIVEDVVAAATAQTLTLHWHFSEDCSVTCTPEGLKITNGGVCLGMTLPQDGEVSILHGSDEPLAGWVSRGYDRIVPSTTVVWRGLVPAGEPVETVFRRL</sequence>
<dbReference type="InterPro" id="IPR031680">
    <property type="entry name" value="Hepar_II_III_N"/>
</dbReference>
<dbReference type="Pfam" id="PF07940">
    <property type="entry name" value="Hepar_II_III_C"/>
    <property type="match status" value="1"/>
</dbReference>
<keyword evidence="8" id="KW-1185">Reference proteome</keyword>
<dbReference type="Gene3D" id="2.70.98.70">
    <property type="match status" value="1"/>
</dbReference>
<keyword evidence="4 7" id="KW-0456">Lyase</keyword>
<evidence type="ECO:0000256" key="3">
    <source>
        <dbReference type="ARBA" id="ARBA00022764"/>
    </source>
</evidence>
<evidence type="ECO:0000313" key="8">
    <source>
        <dbReference type="Proteomes" id="UP000389128"/>
    </source>
</evidence>
<evidence type="ECO:0000256" key="4">
    <source>
        <dbReference type="ARBA" id="ARBA00023239"/>
    </source>
</evidence>
<protein>
    <submittedName>
        <fullName evidence="7">Alginate lyase family protein</fullName>
    </submittedName>
</protein>
<comment type="subcellular location">
    <subcellularLocation>
        <location evidence="1">Periplasm</location>
    </subcellularLocation>
</comment>
<dbReference type="GO" id="GO:0042597">
    <property type="term" value="C:periplasmic space"/>
    <property type="evidence" value="ECO:0007669"/>
    <property type="project" value="UniProtKB-SubCell"/>
</dbReference>
<dbReference type="Gene3D" id="1.50.10.100">
    <property type="entry name" value="Chondroitin AC/alginate lyase"/>
    <property type="match status" value="1"/>
</dbReference>
<accession>A0A6C2CRH2</accession>
<keyword evidence="2" id="KW-0732">Signal</keyword>